<sequence length="88" mass="9801">MSAIKDEAQDATVAVEFRGHTYTLPANLNEADGDVLECYEDDKPISALKALLGEAQFSEYKTREKPRVKDHLEFMEVCFKSLGTSTGE</sequence>
<accession>A0ABW1KIV4</accession>
<dbReference type="EMBL" id="JBHSPR010000044">
    <property type="protein sequence ID" value="MFC6021510.1"/>
    <property type="molecule type" value="Genomic_DNA"/>
</dbReference>
<organism evidence="1 2">
    <name type="scientific">Plantactinospora solaniradicis</name>
    <dbReference type="NCBI Taxonomy" id="1723736"/>
    <lineage>
        <taxon>Bacteria</taxon>
        <taxon>Bacillati</taxon>
        <taxon>Actinomycetota</taxon>
        <taxon>Actinomycetes</taxon>
        <taxon>Micromonosporales</taxon>
        <taxon>Micromonosporaceae</taxon>
        <taxon>Plantactinospora</taxon>
    </lineage>
</organism>
<proteinExistence type="predicted"/>
<protein>
    <submittedName>
        <fullName evidence="1">Uncharacterized protein</fullName>
    </submittedName>
</protein>
<evidence type="ECO:0000313" key="2">
    <source>
        <dbReference type="Proteomes" id="UP001596203"/>
    </source>
</evidence>
<gene>
    <name evidence="1" type="ORF">ACFP2T_35745</name>
</gene>
<comment type="caution">
    <text evidence="1">The sequence shown here is derived from an EMBL/GenBank/DDBJ whole genome shotgun (WGS) entry which is preliminary data.</text>
</comment>
<name>A0ABW1KIV4_9ACTN</name>
<dbReference type="Proteomes" id="UP001596203">
    <property type="component" value="Unassembled WGS sequence"/>
</dbReference>
<dbReference type="RefSeq" id="WP_377429765.1">
    <property type="nucleotide sequence ID" value="NZ_JBHSPR010000044.1"/>
</dbReference>
<evidence type="ECO:0000313" key="1">
    <source>
        <dbReference type="EMBL" id="MFC6021510.1"/>
    </source>
</evidence>
<keyword evidence="2" id="KW-1185">Reference proteome</keyword>
<reference evidence="2" key="1">
    <citation type="journal article" date="2019" name="Int. J. Syst. Evol. Microbiol.">
        <title>The Global Catalogue of Microorganisms (GCM) 10K type strain sequencing project: providing services to taxonomists for standard genome sequencing and annotation.</title>
        <authorList>
            <consortium name="The Broad Institute Genomics Platform"/>
            <consortium name="The Broad Institute Genome Sequencing Center for Infectious Disease"/>
            <person name="Wu L."/>
            <person name="Ma J."/>
        </authorList>
    </citation>
    <scope>NUCLEOTIDE SEQUENCE [LARGE SCALE GENOMIC DNA]</scope>
    <source>
        <strain evidence="2">ZS-35-S2</strain>
    </source>
</reference>